<keyword evidence="1" id="KW-0472">Membrane</keyword>
<organism evidence="2">
    <name type="scientific">hydrothermal vent metagenome</name>
    <dbReference type="NCBI Taxonomy" id="652676"/>
    <lineage>
        <taxon>unclassified sequences</taxon>
        <taxon>metagenomes</taxon>
        <taxon>ecological metagenomes</taxon>
    </lineage>
</organism>
<proteinExistence type="predicted"/>
<feature type="transmembrane region" description="Helical" evidence="1">
    <location>
        <begin position="47"/>
        <end position="68"/>
    </location>
</feature>
<name>A0A160U205_9ZZZZ</name>
<sequence>MGMIVFMTLAAVLIAFSAFCTLGVPYMLAGPRMLDEFSENREQQMMAGLLGAAIIALFLLPFVSPALISSPSDGQVLADLYMGQIQA</sequence>
<keyword evidence="1" id="KW-1133">Transmembrane helix</keyword>
<evidence type="ECO:0000256" key="1">
    <source>
        <dbReference type="SAM" id="Phobius"/>
    </source>
</evidence>
<keyword evidence="1" id="KW-0812">Transmembrane</keyword>
<dbReference type="AlphaFoldDB" id="A0A160U205"/>
<protein>
    <submittedName>
        <fullName evidence="2">Uncharacterized protein</fullName>
    </submittedName>
</protein>
<dbReference type="EMBL" id="CZQD01000038">
    <property type="protein sequence ID" value="CUS57227.1"/>
    <property type="molecule type" value="Genomic_DNA"/>
</dbReference>
<reference evidence="2" key="1">
    <citation type="submission" date="2015-10" db="EMBL/GenBank/DDBJ databases">
        <authorList>
            <person name="Gilbert D.G."/>
        </authorList>
    </citation>
    <scope>NUCLEOTIDE SEQUENCE</scope>
</reference>
<accession>A0A160U205</accession>
<evidence type="ECO:0000313" key="2">
    <source>
        <dbReference type="EMBL" id="CUS57227.1"/>
    </source>
</evidence>
<gene>
    <name evidence="2" type="ORF">MGWOODY_Hyp830</name>
</gene>